<name>A0A378QRS4_9GAMM</name>
<dbReference type="RefSeq" id="WP_079324901.1">
    <property type="nucleotide sequence ID" value="NZ_MXAP01000042.1"/>
</dbReference>
<proteinExistence type="predicted"/>
<dbReference type="Proteomes" id="UP000254618">
    <property type="component" value="Unassembled WGS sequence"/>
</dbReference>
<dbReference type="Proteomes" id="UP000190777">
    <property type="component" value="Unassembled WGS sequence"/>
</dbReference>
<evidence type="ECO:0000313" key="3">
    <source>
        <dbReference type="Proteomes" id="UP000190777"/>
    </source>
</evidence>
<reference evidence="2 4" key="2">
    <citation type="submission" date="2018-06" db="EMBL/GenBank/DDBJ databases">
        <authorList>
            <consortium name="Pathogen Informatics"/>
            <person name="Doyle S."/>
        </authorList>
    </citation>
    <scope>NUCLEOTIDE SEQUENCE [LARGE SCALE GENOMIC DNA]</scope>
    <source>
        <strain evidence="2 4">NCTC11012</strain>
    </source>
</reference>
<sequence>MRFLLIMGFLISGMVFSTTWANEVNRLDFIYFKPINQAQRTDFDNPVNIIKYHGIYDATYTPTYTGLFKPYEPYYEQILTLADNHESLKIRYNNNTEGKFANAKITPLDNGDYIVSYEKVPLKPTQSPLIDKRYIKTFDISGEFLRTEVDGKPATLVTSFTNYHALPKILHFPKGSKCYQWRFHESTPEFYELYRRKSFELFNLDNNMPEYLSDRIPSEYLGENNQVAIYPLEDEAEMLTDYELTFYFDTIYQNKYYSDGIKFTPKNAMKIDGQSCTYLNPIASDYIESLLKTHQDEIIKKDTTQ</sequence>
<gene>
    <name evidence="1" type="ORF">B5J93_04290</name>
    <name evidence="2" type="ORF">NCTC11012_01625</name>
</gene>
<evidence type="ECO:0000313" key="1">
    <source>
        <dbReference type="EMBL" id="OPH39269.1"/>
    </source>
</evidence>
<organism evidence="2 4">
    <name type="scientific">Moraxella equi</name>
    <dbReference type="NCBI Taxonomy" id="60442"/>
    <lineage>
        <taxon>Bacteria</taxon>
        <taxon>Pseudomonadati</taxon>
        <taxon>Pseudomonadota</taxon>
        <taxon>Gammaproteobacteria</taxon>
        <taxon>Moraxellales</taxon>
        <taxon>Moraxellaceae</taxon>
        <taxon>Moraxella</taxon>
    </lineage>
</organism>
<dbReference type="AlphaFoldDB" id="A0A378QRS4"/>
<accession>A0A378QRS4</accession>
<evidence type="ECO:0000313" key="2">
    <source>
        <dbReference type="EMBL" id="STZ03381.1"/>
    </source>
</evidence>
<protein>
    <submittedName>
        <fullName evidence="2">Uncharacterized protein</fullName>
    </submittedName>
</protein>
<keyword evidence="3" id="KW-1185">Reference proteome</keyword>
<dbReference type="EMBL" id="MXAP01000042">
    <property type="protein sequence ID" value="OPH39269.1"/>
    <property type="molecule type" value="Genomic_DNA"/>
</dbReference>
<dbReference type="EMBL" id="UGQF01000001">
    <property type="protein sequence ID" value="STZ03381.1"/>
    <property type="molecule type" value="Genomic_DNA"/>
</dbReference>
<evidence type="ECO:0000313" key="4">
    <source>
        <dbReference type="Proteomes" id="UP000254618"/>
    </source>
</evidence>
<reference evidence="1 3" key="1">
    <citation type="submission" date="2017-03" db="EMBL/GenBank/DDBJ databases">
        <title>Draft genome sequence of Moraxella equi CCUG 4950T type strain.</title>
        <authorList>
            <person name="Salva-Serra F."/>
            <person name="Engstrom-Jakobsson H."/>
            <person name="Thorell K."/>
            <person name="Jaen-Luchoro D."/>
            <person name="Gonzales-Siles L."/>
            <person name="Karlsson R."/>
            <person name="Yazdan S."/>
            <person name="Boulund F."/>
            <person name="Johnning A."/>
            <person name="Engstrand L."/>
            <person name="Kristiansson E."/>
            <person name="Moore E."/>
        </authorList>
    </citation>
    <scope>NUCLEOTIDE SEQUENCE [LARGE SCALE GENOMIC DNA]</scope>
    <source>
        <strain evidence="1 3">CCUG 4950</strain>
    </source>
</reference>